<sequence length="699" mass="78680">MAIVIPIQYNGFSAEQQQSEDNESCSSSLMDERSSSSSTLDREVVAYDDDDDDDDDAMNSSRNSQEDESRSIENSNFLVEETEDPESGDVHSLGYDYVMVPPSNYDDEHTVDDNEITAENFDIAMEEEFRSNLDHTDDDDDENNETTTEPLLLLPSPGIPVAVNDQKYGGLNNLGNTCYMASALQMLASLDGFIKDLSNRVPPAAEVKTMDDEEEKEDGDDNDTCMETTQPTKSLIRDALLELLQKLSNGETVRPDEFKKCIDNRTGLFLGYLQQDSHEFLTTLLDLIDEEYKKKDEKEEDEQSTDPSMRDDLEVEKETEEEENEADDIDMNDNAEELEREDSTMKSTEKLDFIPTVDEEDQASDVVANDDATITATNDFFQVQRSSSFINLQYVDIEELLYGEIKKENDDADGTSTSFGDTKGKEPKCKLVGGRMNTSHAELTRYDQSQCRNMEAIVISTDATTKSRDADGEVSEDLSEDESPVHSNFTTEVCVSLTCESCKFRRSHNETYFHLSLEIGSACCSNVDDCVRKFFAPEKREIKCEKCFHNTAVQTMEITKMPKALLLHLKRFIVDISPDYTSVSYRKDQSPVAFEERIPLKKGGEGLFEEYLAPDASLPKGSSYAIRSVVNHIGSSASCGHYTADAKRLYEGEVGGKEIREWTRFNDSYVSKVTSEEAVANSSQTAYMIMYELEEPIKE</sequence>
<feature type="region of interest" description="Disordered" evidence="1">
    <location>
        <begin position="463"/>
        <end position="484"/>
    </location>
</feature>
<feature type="region of interest" description="Disordered" evidence="1">
    <location>
        <begin position="133"/>
        <end position="157"/>
    </location>
</feature>
<feature type="region of interest" description="Disordered" evidence="1">
    <location>
        <begin position="1"/>
        <end position="95"/>
    </location>
</feature>
<dbReference type="OrthoDB" id="289038at2759"/>
<dbReference type="EMBL" id="JAGRRH010000023">
    <property type="protein sequence ID" value="KAG7344291.1"/>
    <property type="molecule type" value="Genomic_DNA"/>
</dbReference>
<evidence type="ECO:0000259" key="2">
    <source>
        <dbReference type="PROSITE" id="PS50235"/>
    </source>
</evidence>
<dbReference type="GO" id="GO:0005634">
    <property type="term" value="C:nucleus"/>
    <property type="evidence" value="ECO:0007669"/>
    <property type="project" value="TreeGrafter"/>
</dbReference>
<feature type="domain" description="USP" evidence="2">
    <location>
        <begin position="169"/>
        <end position="694"/>
    </location>
</feature>
<reference evidence="3" key="2">
    <citation type="submission" date="2021-04" db="EMBL/GenBank/DDBJ databases">
        <authorList>
            <person name="Podell S."/>
        </authorList>
    </citation>
    <scope>NUCLEOTIDE SEQUENCE</scope>
    <source>
        <strain evidence="3">Hildebrandi</strain>
    </source>
</reference>
<dbReference type="Proteomes" id="UP000693970">
    <property type="component" value="Unassembled WGS sequence"/>
</dbReference>
<keyword evidence="4" id="KW-1185">Reference proteome</keyword>
<comment type="caution">
    <text evidence="3">The sequence shown here is derived from an EMBL/GenBank/DDBJ whole genome shotgun (WGS) entry which is preliminary data.</text>
</comment>
<name>A0A9K3PEX6_9STRA</name>
<feature type="region of interest" description="Disordered" evidence="1">
    <location>
        <begin position="294"/>
        <end position="333"/>
    </location>
</feature>
<dbReference type="Pfam" id="PF00443">
    <property type="entry name" value="UCH"/>
    <property type="match status" value="1"/>
</dbReference>
<feature type="compositionally biased region" description="Acidic residues" evidence="1">
    <location>
        <begin position="313"/>
        <end position="333"/>
    </location>
</feature>
<feature type="compositionally biased region" description="Acidic residues" evidence="1">
    <location>
        <begin position="211"/>
        <end position="224"/>
    </location>
</feature>
<dbReference type="InterPro" id="IPR028889">
    <property type="entry name" value="USP"/>
</dbReference>
<feature type="region of interest" description="Disordered" evidence="1">
    <location>
        <begin position="206"/>
        <end position="227"/>
    </location>
</feature>
<reference evidence="3" key="1">
    <citation type="journal article" date="2021" name="Sci. Rep.">
        <title>Diploid genomic architecture of Nitzschia inconspicua, an elite biomass production diatom.</title>
        <authorList>
            <person name="Oliver A."/>
            <person name="Podell S."/>
            <person name="Pinowska A."/>
            <person name="Traller J.C."/>
            <person name="Smith S.R."/>
            <person name="McClure R."/>
            <person name="Beliaev A."/>
            <person name="Bohutskyi P."/>
            <person name="Hill E.A."/>
            <person name="Rabines A."/>
            <person name="Zheng H."/>
            <person name="Allen L.Z."/>
            <person name="Kuo A."/>
            <person name="Grigoriev I.V."/>
            <person name="Allen A.E."/>
            <person name="Hazlebeck D."/>
            <person name="Allen E.E."/>
        </authorList>
    </citation>
    <scope>NUCLEOTIDE SEQUENCE</scope>
    <source>
        <strain evidence="3">Hildebrandi</strain>
    </source>
</reference>
<dbReference type="PROSITE" id="PS50235">
    <property type="entry name" value="USP_3"/>
    <property type="match status" value="1"/>
</dbReference>
<dbReference type="CDD" id="cd02257">
    <property type="entry name" value="Peptidase_C19"/>
    <property type="match status" value="1"/>
</dbReference>
<dbReference type="InterPro" id="IPR050164">
    <property type="entry name" value="Peptidase_C19"/>
</dbReference>
<accession>A0A9K3PEX6</accession>
<feature type="compositionally biased region" description="Acidic residues" evidence="1">
    <location>
        <begin position="472"/>
        <end position="482"/>
    </location>
</feature>
<dbReference type="GO" id="GO:0004843">
    <property type="term" value="F:cysteine-type deubiquitinase activity"/>
    <property type="evidence" value="ECO:0007669"/>
    <property type="project" value="InterPro"/>
</dbReference>
<keyword evidence="3" id="KW-0378">Hydrolase</keyword>
<feature type="compositionally biased region" description="Acidic residues" evidence="1">
    <location>
        <begin position="46"/>
        <end position="57"/>
    </location>
</feature>
<feature type="compositionally biased region" description="Basic and acidic residues" evidence="1">
    <location>
        <begin position="30"/>
        <end position="45"/>
    </location>
</feature>
<dbReference type="InterPro" id="IPR001394">
    <property type="entry name" value="Peptidase_C19_UCH"/>
</dbReference>
<gene>
    <name evidence="3" type="ORF">IV203_022299</name>
</gene>
<feature type="compositionally biased region" description="Low complexity" evidence="1">
    <location>
        <begin position="145"/>
        <end position="154"/>
    </location>
</feature>
<evidence type="ECO:0000313" key="3">
    <source>
        <dbReference type="EMBL" id="KAG7344291.1"/>
    </source>
</evidence>
<protein>
    <submittedName>
        <fullName evidence="3">Ubiquitin carboxyl-terminal hydrolase</fullName>
    </submittedName>
</protein>
<organism evidence="3 4">
    <name type="scientific">Nitzschia inconspicua</name>
    <dbReference type="NCBI Taxonomy" id="303405"/>
    <lineage>
        <taxon>Eukaryota</taxon>
        <taxon>Sar</taxon>
        <taxon>Stramenopiles</taxon>
        <taxon>Ochrophyta</taxon>
        <taxon>Bacillariophyta</taxon>
        <taxon>Bacillariophyceae</taxon>
        <taxon>Bacillariophycidae</taxon>
        <taxon>Bacillariales</taxon>
        <taxon>Bacillariaceae</taxon>
        <taxon>Nitzschia</taxon>
    </lineage>
</organism>
<dbReference type="GO" id="GO:0016579">
    <property type="term" value="P:protein deubiquitination"/>
    <property type="evidence" value="ECO:0007669"/>
    <property type="project" value="InterPro"/>
</dbReference>
<dbReference type="InterPro" id="IPR018200">
    <property type="entry name" value="USP_CS"/>
</dbReference>
<proteinExistence type="predicted"/>
<dbReference type="AlphaFoldDB" id="A0A9K3PEX6"/>
<dbReference type="PANTHER" id="PTHR24006">
    <property type="entry name" value="UBIQUITIN CARBOXYL-TERMINAL HYDROLASE"/>
    <property type="match status" value="1"/>
</dbReference>
<evidence type="ECO:0000313" key="4">
    <source>
        <dbReference type="Proteomes" id="UP000693970"/>
    </source>
</evidence>
<dbReference type="GO" id="GO:0005829">
    <property type="term" value="C:cytosol"/>
    <property type="evidence" value="ECO:0007669"/>
    <property type="project" value="TreeGrafter"/>
</dbReference>
<evidence type="ECO:0000256" key="1">
    <source>
        <dbReference type="SAM" id="MobiDB-lite"/>
    </source>
</evidence>
<dbReference type="PROSITE" id="PS00972">
    <property type="entry name" value="USP_1"/>
    <property type="match status" value="1"/>
</dbReference>